<reference evidence="1 2" key="1">
    <citation type="journal article" date="2020" name="Nature">
        <title>Six reference-quality genomes reveal evolution of bat adaptations.</title>
        <authorList>
            <person name="Jebb D."/>
            <person name="Huang Z."/>
            <person name="Pippel M."/>
            <person name="Hughes G.M."/>
            <person name="Lavrichenko K."/>
            <person name="Devanna P."/>
            <person name="Winkler S."/>
            <person name="Jermiin L.S."/>
            <person name="Skirmuntt E.C."/>
            <person name="Katzourakis A."/>
            <person name="Burkitt-Gray L."/>
            <person name="Ray D.A."/>
            <person name="Sullivan K.A.M."/>
            <person name="Roscito J.G."/>
            <person name="Kirilenko B.M."/>
            <person name="Davalos L.M."/>
            <person name="Corthals A.P."/>
            <person name="Power M.L."/>
            <person name="Jones G."/>
            <person name="Ransome R.D."/>
            <person name="Dechmann D.K.N."/>
            <person name="Locatelli A.G."/>
            <person name="Puechmaille S.J."/>
            <person name="Fedrigo O."/>
            <person name="Jarvis E.D."/>
            <person name="Hiller M."/>
            <person name="Vernes S.C."/>
            <person name="Myers E.W."/>
            <person name="Teeling E.C."/>
        </authorList>
    </citation>
    <scope>NUCLEOTIDE SEQUENCE [LARGE SCALE GENOMIC DNA]</scope>
    <source>
        <strain evidence="1">MMolMol1</strain>
        <tissue evidence="1">Muscle</tissue>
    </source>
</reference>
<comment type="caution">
    <text evidence="1">The sequence shown here is derived from an EMBL/GenBank/DDBJ whole genome shotgun (WGS) entry which is preliminary data.</text>
</comment>
<organism evidence="1 2">
    <name type="scientific">Molossus molossus</name>
    <name type="common">Pallas' mastiff bat</name>
    <name type="synonym">Vespertilio molossus</name>
    <dbReference type="NCBI Taxonomy" id="27622"/>
    <lineage>
        <taxon>Eukaryota</taxon>
        <taxon>Metazoa</taxon>
        <taxon>Chordata</taxon>
        <taxon>Craniata</taxon>
        <taxon>Vertebrata</taxon>
        <taxon>Euteleostomi</taxon>
        <taxon>Mammalia</taxon>
        <taxon>Eutheria</taxon>
        <taxon>Laurasiatheria</taxon>
        <taxon>Chiroptera</taxon>
        <taxon>Yangochiroptera</taxon>
        <taxon>Molossidae</taxon>
        <taxon>Molossus</taxon>
    </lineage>
</organism>
<evidence type="ECO:0000313" key="1">
    <source>
        <dbReference type="EMBL" id="KAF6437936.1"/>
    </source>
</evidence>
<proteinExistence type="predicted"/>
<dbReference type="EMBL" id="JACASF010000013">
    <property type="protein sequence ID" value="KAF6437936.1"/>
    <property type="molecule type" value="Genomic_DNA"/>
</dbReference>
<sequence length="188" mass="22300">MAKRHMKKCSTSLIITEIQIKTTMGYHLTPVRMASINKSSNKCWQGCGEKRTLVHCWWECRLVQPLLKTIWCYLKKLNIELPFDPVIPLLGIYPKKPETPVRKNICTPLFIAALFIITKIWKHLKCPSVNEWIKRQWYIYTMEYYAAVRKKDLLPFETTWRDLESITLSETSQEEKDKYHMISLIYGI</sequence>
<gene>
    <name evidence="1" type="ORF">HJG59_008657</name>
</gene>
<dbReference type="InParanoid" id="A0A7J8ER97"/>
<accession>A0A7J8ER97</accession>
<evidence type="ECO:0000313" key="2">
    <source>
        <dbReference type="Proteomes" id="UP000550707"/>
    </source>
</evidence>
<evidence type="ECO:0008006" key="3">
    <source>
        <dbReference type="Google" id="ProtNLM"/>
    </source>
</evidence>
<dbReference type="AlphaFoldDB" id="A0A7J8ER97"/>
<dbReference type="Proteomes" id="UP000550707">
    <property type="component" value="Unassembled WGS sequence"/>
</dbReference>
<protein>
    <recommendedName>
        <fullName evidence="3">DUF1725 domain-containing protein</fullName>
    </recommendedName>
</protein>
<keyword evidence="2" id="KW-1185">Reference proteome</keyword>
<name>A0A7J8ER97_MOLMO</name>